<protein>
    <submittedName>
        <fullName evidence="2">NAD-dependent epimerase/dehydratase family protein</fullName>
    </submittedName>
</protein>
<comment type="caution">
    <text evidence="2">The sequence shown here is derived from an EMBL/GenBank/DDBJ whole genome shotgun (WGS) entry which is preliminary data.</text>
</comment>
<dbReference type="InterPro" id="IPR001509">
    <property type="entry name" value="Epimerase_deHydtase"/>
</dbReference>
<sequence>MAHFLILGCGWVGEAFAKLVVSRGHEVAVTVTSAEKAKRLQDEGINAMVHNFDQSARLPLDGLHFDYILNSIPASKKNDITTLSLRFAQVADALQCVAYKKHIYLSSIGIYPEQSREFDEYFAVEKEMSEHLLLAEKKMHAVPHTVVYRLGGLFGQQRIFAKYFQGKICKTGAQSANFIHIEDVLALLWLGFMQPLSQSVYNLVCPQHPQKEAVIRASAAKYGYALPSAFKDEASYDKVVRGDRIARELQYTFKYASPVDF</sequence>
<accession>A0ABW5UB16</accession>
<reference evidence="3" key="1">
    <citation type="journal article" date="2019" name="Int. J. Syst. Evol. Microbiol.">
        <title>The Global Catalogue of Microorganisms (GCM) 10K type strain sequencing project: providing services to taxonomists for standard genome sequencing and annotation.</title>
        <authorList>
            <consortium name="The Broad Institute Genomics Platform"/>
            <consortium name="The Broad Institute Genome Sequencing Center for Infectious Disease"/>
            <person name="Wu L."/>
            <person name="Ma J."/>
        </authorList>
    </citation>
    <scope>NUCLEOTIDE SEQUENCE [LARGE SCALE GENOMIC DNA]</scope>
    <source>
        <strain evidence="3">KCTC 42247</strain>
    </source>
</reference>
<dbReference type="SUPFAM" id="SSF51735">
    <property type="entry name" value="NAD(P)-binding Rossmann-fold domains"/>
    <property type="match status" value="1"/>
</dbReference>
<dbReference type="EMBL" id="JBHUMB010000006">
    <property type="protein sequence ID" value="MFD2742553.1"/>
    <property type="molecule type" value="Genomic_DNA"/>
</dbReference>
<feature type="domain" description="NAD-dependent epimerase/dehydratase" evidence="1">
    <location>
        <begin position="5"/>
        <end position="194"/>
    </location>
</feature>
<evidence type="ECO:0000313" key="3">
    <source>
        <dbReference type="Proteomes" id="UP001597418"/>
    </source>
</evidence>
<evidence type="ECO:0000259" key="1">
    <source>
        <dbReference type="Pfam" id="PF01370"/>
    </source>
</evidence>
<organism evidence="2 3">
    <name type="scientific">Sphingobacterium populi</name>
    <dbReference type="NCBI Taxonomy" id="1812824"/>
    <lineage>
        <taxon>Bacteria</taxon>
        <taxon>Pseudomonadati</taxon>
        <taxon>Bacteroidota</taxon>
        <taxon>Sphingobacteriia</taxon>
        <taxon>Sphingobacteriales</taxon>
        <taxon>Sphingobacteriaceae</taxon>
        <taxon>Sphingobacterium</taxon>
    </lineage>
</organism>
<name>A0ABW5UB16_9SPHI</name>
<dbReference type="Pfam" id="PF01370">
    <property type="entry name" value="Epimerase"/>
    <property type="match status" value="1"/>
</dbReference>
<dbReference type="RefSeq" id="WP_066755406.1">
    <property type="nucleotide sequence ID" value="NZ_JBHUMB010000006.1"/>
</dbReference>
<evidence type="ECO:0000313" key="2">
    <source>
        <dbReference type="EMBL" id="MFD2742553.1"/>
    </source>
</evidence>
<proteinExistence type="predicted"/>
<keyword evidence="3" id="KW-1185">Reference proteome</keyword>
<gene>
    <name evidence="2" type="ORF">ACFSQ6_04020</name>
</gene>
<dbReference type="Proteomes" id="UP001597418">
    <property type="component" value="Unassembled WGS sequence"/>
</dbReference>
<dbReference type="InterPro" id="IPR036291">
    <property type="entry name" value="NAD(P)-bd_dom_sf"/>
</dbReference>
<dbReference type="Gene3D" id="3.40.50.720">
    <property type="entry name" value="NAD(P)-binding Rossmann-like Domain"/>
    <property type="match status" value="1"/>
</dbReference>